<organism evidence="2 3">
    <name type="scientific">Macrolepiota fuliginosa MF-IS2</name>
    <dbReference type="NCBI Taxonomy" id="1400762"/>
    <lineage>
        <taxon>Eukaryota</taxon>
        <taxon>Fungi</taxon>
        <taxon>Dikarya</taxon>
        <taxon>Basidiomycota</taxon>
        <taxon>Agaricomycotina</taxon>
        <taxon>Agaricomycetes</taxon>
        <taxon>Agaricomycetidae</taxon>
        <taxon>Agaricales</taxon>
        <taxon>Agaricineae</taxon>
        <taxon>Agaricaceae</taxon>
        <taxon>Macrolepiota</taxon>
    </lineage>
</organism>
<evidence type="ECO:0000256" key="1">
    <source>
        <dbReference type="SAM" id="Phobius"/>
    </source>
</evidence>
<keyword evidence="1" id="KW-0472">Membrane</keyword>
<dbReference type="AlphaFoldDB" id="A0A9P6BZV5"/>
<proteinExistence type="predicted"/>
<gene>
    <name evidence="2" type="ORF">P691DRAFT_170434</name>
</gene>
<accession>A0A9P6BZV5</accession>
<reference evidence="2" key="1">
    <citation type="submission" date="2020-11" db="EMBL/GenBank/DDBJ databases">
        <authorList>
            <consortium name="DOE Joint Genome Institute"/>
            <person name="Ahrendt S."/>
            <person name="Riley R."/>
            <person name="Andreopoulos W."/>
            <person name="Labutti K."/>
            <person name="Pangilinan J."/>
            <person name="Ruiz-Duenas F.J."/>
            <person name="Barrasa J.M."/>
            <person name="Sanchez-Garcia M."/>
            <person name="Camarero S."/>
            <person name="Miyauchi S."/>
            <person name="Serrano A."/>
            <person name="Linde D."/>
            <person name="Babiker R."/>
            <person name="Drula E."/>
            <person name="Ayuso-Fernandez I."/>
            <person name="Pacheco R."/>
            <person name="Padilla G."/>
            <person name="Ferreira P."/>
            <person name="Barriuso J."/>
            <person name="Kellner H."/>
            <person name="Castanera R."/>
            <person name="Alfaro M."/>
            <person name="Ramirez L."/>
            <person name="Pisabarro A.G."/>
            <person name="Kuo A."/>
            <person name="Tritt A."/>
            <person name="Lipzen A."/>
            <person name="He G."/>
            <person name="Yan M."/>
            <person name="Ng V."/>
            <person name="Cullen D."/>
            <person name="Martin F."/>
            <person name="Rosso M.-N."/>
            <person name="Henrissat B."/>
            <person name="Hibbett D."/>
            <person name="Martinez A.T."/>
            <person name="Grigoriev I.V."/>
        </authorList>
    </citation>
    <scope>NUCLEOTIDE SEQUENCE</scope>
    <source>
        <strain evidence="2">MF-IS2</strain>
    </source>
</reference>
<keyword evidence="1" id="KW-1133">Transmembrane helix</keyword>
<protein>
    <submittedName>
        <fullName evidence="2">Uncharacterized protein</fullName>
    </submittedName>
</protein>
<name>A0A9P6BZV5_9AGAR</name>
<dbReference type="Proteomes" id="UP000807342">
    <property type="component" value="Unassembled WGS sequence"/>
</dbReference>
<comment type="caution">
    <text evidence="2">The sequence shown here is derived from an EMBL/GenBank/DDBJ whole genome shotgun (WGS) entry which is preliminary data.</text>
</comment>
<evidence type="ECO:0000313" key="2">
    <source>
        <dbReference type="EMBL" id="KAF9446676.1"/>
    </source>
</evidence>
<evidence type="ECO:0000313" key="3">
    <source>
        <dbReference type="Proteomes" id="UP000807342"/>
    </source>
</evidence>
<feature type="transmembrane region" description="Helical" evidence="1">
    <location>
        <begin position="6"/>
        <end position="23"/>
    </location>
</feature>
<dbReference type="EMBL" id="MU151234">
    <property type="protein sequence ID" value="KAF9446676.1"/>
    <property type="molecule type" value="Genomic_DNA"/>
</dbReference>
<keyword evidence="3" id="KW-1185">Reference proteome</keyword>
<sequence>MLASSLIPVVITPTSGILGSLLWSHIQCKFLPRNITIQQSPSYGNPNVTARPNIPAGVVGAPR</sequence>
<keyword evidence="1" id="KW-0812">Transmembrane</keyword>